<dbReference type="InParanoid" id="D8QS66"/>
<evidence type="ECO:0000313" key="3">
    <source>
        <dbReference type="Proteomes" id="UP000001514"/>
    </source>
</evidence>
<dbReference type="AlphaFoldDB" id="D8QS66"/>
<dbReference type="EMBL" id="GL377566">
    <property type="protein sequence ID" value="EFJ36881.1"/>
    <property type="molecule type" value="Genomic_DNA"/>
</dbReference>
<protein>
    <submittedName>
        <fullName evidence="2">Uncharacterized protein</fullName>
    </submittedName>
</protein>
<evidence type="ECO:0000256" key="1">
    <source>
        <dbReference type="SAM" id="MobiDB-lite"/>
    </source>
</evidence>
<dbReference type="KEGG" id="smo:SELMODRAFT_403678"/>
<dbReference type="Gramene" id="EFJ36881">
    <property type="protein sequence ID" value="EFJ36881"/>
    <property type="gene ID" value="SELMODRAFT_403678"/>
</dbReference>
<evidence type="ECO:0000313" key="2">
    <source>
        <dbReference type="EMBL" id="EFJ36881.1"/>
    </source>
</evidence>
<keyword evidence="3" id="KW-1185">Reference proteome</keyword>
<feature type="compositionally biased region" description="Acidic residues" evidence="1">
    <location>
        <begin position="157"/>
        <end position="166"/>
    </location>
</feature>
<dbReference type="Proteomes" id="UP000001514">
    <property type="component" value="Unassembled WGS sequence"/>
</dbReference>
<organism evidence="3">
    <name type="scientific">Selaginella moellendorffii</name>
    <name type="common">Spikemoss</name>
    <dbReference type="NCBI Taxonomy" id="88036"/>
    <lineage>
        <taxon>Eukaryota</taxon>
        <taxon>Viridiplantae</taxon>
        <taxon>Streptophyta</taxon>
        <taxon>Embryophyta</taxon>
        <taxon>Tracheophyta</taxon>
        <taxon>Lycopodiopsida</taxon>
        <taxon>Selaginellales</taxon>
        <taxon>Selaginellaceae</taxon>
        <taxon>Selaginella</taxon>
    </lineage>
</organism>
<proteinExistence type="predicted"/>
<gene>
    <name evidence="2" type="ORF">SELMODRAFT_403678</name>
</gene>
<reference evidence="2 3" key="1">
    <citation type="journal article" date="2011" name="Science">
        <title>The Selaginella genome identifies genetic changes associated with the evolution of vascular plants.</title>
        <authorList>
            <person name="Banks J.A."/>
            <person name="Nishiyama T."/>
            <person name="Hasebe M."/>
            <person name="Bowman J.L."/>
            <person name="Gribskov M."/>
            <person name="dePamphilis C."/>
            <person name="Albert V.A."/>
            <person name="Aono N."/>
            <person name="Aoyama T."/>
            <person name="Ambrose B.A."/>
            <person name="Ashton N.W."/>
            <person name="Axtell M.J."/>
            <person name="Barker E."/>
            <person name="Barker M.S."/>
            <person name="Bennetzen J.L."/>
            <person name="Bonawitz N.D."/>
            <person name="Chapple C."/>
            <person name="Cheng C."/>
            <person name="Correa L.G."/>
            <person name="Dacre M."/>
            <person name="DeBarry J."/>
            <person name="Dreyer I."/>
            <person name="Elias M."/>
            <person name="Engstrom E.M."/>
            <person name="Estelle M."/>
            <person name="Feng L."/>
            <person name="Finet C."/>
            <person name="Floyd S.K."/>
            <person name="Frommer W.B."/>
            <person name="Fujita T."/>
            <person name="Gramzow L."/>
            <person name="Gutensohn M."/>
            <person name="Harholt J."/>
            <person name="Hattori M."/>
            <person name="Heyl A."/>
            <person name="Hirai T."/>
            <person name="Hiwatashi Y."/>
            <person name="Ishikawa M."/>
            <person name="Iwata M."/>
            <person name="Karol K.G."/>
            <person name="Koehler B."/>
            <person name="Kolukisaoglu U."/>
            <person name="Kubo M."/>
            <person name="Kurata T."/>
            <person name="Lalonde S."/>
            <person name="Li K."/>
            <person name="Li Y."/>
            <person name="Litt A."/>
            <person name="Lyons E."/>
            <person name="Manning G."/>
            <person name="Maruyama T."/>
            <person name="Michael T.P."/>
            <person name="Mikami K."/>
            <person name="Miyazaki S."/>
            <person name="Morinaga S."/>
            <person name="Murata T."/>
            <person name="Mueller-Roeber B."/>
            <person name="Nelson D.R."/>
            <person name="Obara M."/>
            <person name="Oguri Y."/>
            <person name="Olmstead R.G."/>
            <person name="Onodera N."/>
            <person name="Petersen B.L."/>
            <person name="Pils B."/>
            <person name="Prigge M."/>
            <person name="Rensing S.A."/>
            <person name="Riano-Pachon D.M."/>
            <person name="Roberts A.W."/>
            <person name="Sato Y."/>
            <person name="Scheller H.V."/>
            <person name="Schulz B."/>
            <person name="Schulz C."/>
            <person name="Shakirov E.V."/>
            <person name="Shibagaki N."/>
            <person name="Shinohara N."/>
            <person name="Shippen D.E."/>
            <person name="Soerensen I."/>
            <person name="Sotooka R."/>
            <person name="Sugimoto N."/>
            <person name="Sugita M."/>
            <person name="Sumikawa N."/>
            <person name="Tanurdzic M."/>
            <person name="Theissen G."/>
            <person name="Ulvskov P."/>
            <person name="Wakazuki S."/>
            <person name="Weng J.K."/>
            <person name="Willats W.W."/>
            <person name="Wipf D."/>
            <person name="Wolf P.G."/>
            <person name="Yang L."/>
            <person name="Zimmer A.D."/>
            <person name="Zhu Q."/>
            <person name="Mitros T."/>
            <person name="Hellsten U."/>
            <person name="Loque D."/>
            <person name="Otillar R."/>
            <person name="Salamov A."/>
            <person name="Schmutz J."/>
            <person name="Shapiro H."/>
            <person name="Lindquist E."/>
            <person name="Lucas S."/>
            <person name="Rokhsar D."/>
            <person name="Grigoriev I.V."/>
        </authorList>
    </citation>
    <scope>NUCLEOTIDE SEQUENCE [LARGE SCALE GENOMIC DNA]</scope>
</reference>
<feature type="region of interest" description="Disordered" evidence="1">
    <location>
        <begin position="126"/>
        <end position="175"/>
    </location>
</feature>
<sequence>MAKDLLQLAQPLLDVQPGSCSEKFGGDSKRISKDVAMFLLKRMAFQMEVSGNAFSSRDDPAWTELGYRPIVSHFLGAFTSLALKFGERLEEEEEEEERYNDPRVDSFQDDKSVGEFAKWLSLELANRAEEQGNDEEEEGENEVEDEEEKDGDGGEGDKDDEEDEDGEAHSGRDLSEYFPLDEQAKSFTNEAVLLRMYGRDHAINQHITLGVLGGRGADEWPDDAFEMFYYGCAAAMRNIRAGRMDKIPCIAVGLKWWASGEIDPVGFVRVTAKYKITSSSAAAFKSHVEQKCECLELRGQGRRARKLRRKYLQKSDGALIAALEARVRARTAEAAMNLDEKSFQEVEHRYKSSAFAAKPCNLLVGEATYPPQSSTMLRFPLDRNARSGDGDKDLVSGMARTLFGDRVLRWSLRSVGKLSRERDQVTRCPHWAFS</sequence>
<accession>D8QS66</accession>
<name>D8QS66_SELML</name>
<dbReference type="HOGENOM" id="CLU_632232_0_0_1"/>
<feature type="compositionally biased region" description="Acidic residues" evidence="1">
    <location>
        <begin position="131"/>
        <end position="150"/>
    </location>
</feature>